<dbReference type="Proteomes" id="UP000031668">
    <property type="component" value="Unassembled WGS sequence"/>
</dbReference>
<evidence type="ECO:0000313" key="3">
    <source>
        <dbReference type="Proteomes" id="UP000031668"/>
    </source>
</evidence>
<gene>
    <name evidence="2" type="ORF">RF11_02730</name>
</gene>
<dbReference type="GO" id="GO:0015074">
    <property type="term" value="P:DNA integration"/>
    <property type="evidence" value="ECO:0007669"/>
    <property type="project" value="InterPro"/>
</dbReference>
<dbReference type="OrthoDB" id="5973194at2759"/>
<dbReference type="AlphaFoldDB" id="A0A0C2MLR8"/>
<dbReference type="OMA" id="MMDATAE"/>
<dbReference type="SUPFAM" id="SSF53098">
    <property type="entry name" value="Ribonuclease H-like"/>
    <property type="match status" value="1"/>
</dbReference>
<keyword evidence="3" id="KW-1185">Reference proteome</keyword>
<accession>A0A0C2MLR8</accession>
<feature type="domain" description="Integrase catalytic" evidence="1">
    <location>
        <begin position="27"/>
        <end position="112"/>
    </location>
</feature>
<evidence type="ECO:0000259" key="1">
    <source>
        <dbReference type="PROSITE" id="PS50994"/>
    </source>
</evidence>
<dbReference type="PANTHER" id="PTHR37984:SF5">
    <property type="entry name" value="PROTEIN NYNRIN-LIKE"/>
    <property type="match status" value="1"/>
</dbReference>
<proteinExistence type="predicted"/>
<name>A0A0C2MLR8_THEKT</name>
<dbReference type="InterPro" id="IPR012337">
    <property type="entry name" value="RNaseH-like_sf"/>
</dbReference>
<dbReference type="InterPro" id="IPR036397">
    <property type="entry name" value="RNaseH_sf"/>
</dbReference>
<reference evidence="2 3" key="1">
    <citation type="journal article" date="2014" name="Genome Biol. Evol.">
        <title>The genome of the myxosporean Thelohanellus kitauei shows adaptations to nutrient acquisition within its fish host.</title>
        <authorList>
            <person name="Yang Y."/>
            <person name="Xiong J."/>
            <person name="Zhou Z."/>
            <person name="Huo F."/>
            <person name="Miao W."/>
            <person name="Ran C."/>
            <person name="Liu Y."/>
            <person name="Zhang J."/>
            <person name="Feng J."/>
            <person name="Wang M."/>
            <person name="Wang M."/>
            <person name="Wang L."/>
            <person name="Yao B."/>
        </authorList>
    </citation>
    <scope>NUCLEOTIDE SEQUENCE [LARGE SCALE GENOMIC DNA]</scope>
    <source>
        <strain evidence="2">Wuqing</strain>
    </source>
</reference>
<dbReference type="Gene3D" id="3.30.420.10">
    <property type="entry name" value="Ribonuclease H-like superfamily/Ribonuclease H"/>
    <property type="match status" value="1"/>
</dbReference>
<dbReference type="InterPro" id="IPR001584">
    <property type="entry name" value="Integrase_cat-core"/>
</dbReference>
<dbReference type="PANTHER" id="PTHR37984">
    <property type="entry name" value="PROTEIN CBG26694"/>
    <property type="match status" value="1"/>
</dbReference>
<dbReference type="InterPro" id="IPR050951">
    <property type="entry name" value="Retrovirus_Pol_polyprotein"/>
</dbReference>
<sequence length="112" mass="12896">MRKVDKIKHMQCRNKAKLKRIPQPGEPMMDATAETTTYILVNEIVLRFGLPHAIHSNQGPQYESVLFKQVCKEFGINKSRTTAYHSQGNGAAERSVRSMKEKIRTYIERAFD</sequence>
<dbReference type="EMBL" id="JWZT01003910">
    <property type="protein sequence ID" value="KII65310.1"/>
    <property type="molecule type" value="Genomic_DNA"/>
</dbReference>
<protein>
    <submittedName>
        <fullName evidence="2">Pol polyprotein</fullName>
    </submittedName>
</protein>
<dbReference type="PROSITE" id="PS50994">
    <property type="entry name" value="INTEGRASE"/>
    <property type="match status" value="1"/>
</dbReference>
<dbReference type="GO" id="GO:0003676">
    <property type="term" value="F:nucleic acid binding"/>
    <property type="evidence" value="ECO:0007669"/>
    <property type="project" value="InterPro"/>
</dbReference>
<evidence type="ECO:0000313" key="2">
    <source>
        <dbReference type="EMBL" id="KII65310.1"/>
    </source>
</evidence>
<comment type="caution">
    <text evidence="2">The sequence shown here is derived from an EMBL/GenBank/DDBJ whole genome shotgun (WGS) entry which is preliminary data.</text>
</comment>
<organism evidence="2 3">
    <name type="scientific">Thelohanellus kitauei</name>
    <name type="common">Myxosporean</name>
    <dbReference type="NCBI Taxonomy" id="669202"/>
    <lineage>
        <taxon>Eukaryota</taxon>
        <taxon>Metazoa</taxon>
        <taxon>Cnidaria</taxon>
        <taxon>Myxozoa</taxon>
        <taxon>Myxosporea</taxon>
        <taxon>Bivalvulida</taxon>
        <taxon>Platysporina</taxon>
        <taxon>Myxobolidae</taxon>
        <taxon>Thelohanellus</taxon>
    </lineage>
</organism>